<evidence type="ECO:0000313" key="3">
    <source>
        <dbReference type="Proteomes" id="UP001347796"/>
    </source>
</evidence>
<dbReference type="EMBL" id="JAZGQO010000007">
    <property type="protein sequence ID" value="KAK6183208.1"/>
    <property type="molecule type" value="Genomic_DNA"/>
</dbReference>
<reference evidence="2 3" key="1">
    <citation type="submission" date="2024-01" db="EMBL/GenBank/DDBJ databases">
        <title>The genome of the rayed Mediterranean limpet Patella caerulea (Linnaeus, 1758).</title>
        <authorList>
            <person name="Anh-Thu Weber A."/>
            <person name="Halstead-Nussloch G."/>
        </authorList>
    </citation>
    <scope>NUCLEOTIDE SEQUENCE [LARGE SCALE GENOMIC DNA]</scope>
    <source>
        <strain evidence="2">AATW-2023a</strain>
        <tissue evidence="2">Whole specimen</tissue>
    </source>
</reference>
<keyword evidence="3" id="KW-1185">Reference proteome</keyword>
<name>A0AAN8PT47_PATCE</name>
<dbReference type="AlphaFoldDB" id="A0AAN8PT47"/>
<dbReference type="Pfam" id="PF13649">
    <property type="entry name" value="Methyltransf_25"/>
    <property type="match status" value="1"/>
</dbReference>
<evidence type="ECO:0000259" key="1">
    <source>
        <dbReference type="Pfam" id="PF13649"/>
    </source>
</evidence>
<dbReference type="Proteomes" id="UP001347796">
    <property type="component" value="Unassembled WGS sequence"/>
</dbReference>
<accession>A0AAN8PT47</accession>
<dbReference type="Gene3D" id="3.40.50.150">
    <property type="entry name" value="Vaccinia Virus protein VP39"/>
    <property type="match status" value="1"/>
</dbReference>
<dbReference type="SUPFAM" id="SSF53335">
    <property type="entry name" value="S-adenosyl-L-methionine-dependent methyltransferases"/>
    <property type="match status" value="1"/>
</dbReference>
<organism evidence="2 3">
    <name type="scientific">Patella caerulea</name>
    <name type="common">Rayed Mediterranean limpet</name>
    <dbReference type="NCBI Taxonomy" id="87958"/>
    <lineage>
        <taxon>Eukaryota</taxon>
        <taxon>Metazoa</taxon>
        <taxon>Spiralia</taxon>
        <taxon>Lophotrochozoa</taxon>
        <taxon>Mollusca</taxon>
        <taxon>Gastropoda</taxon>
        <taxon>Patellogastropoda</taxon>
        <taxon>Patelloidea</taxon>
        <taxon>Patellidae</taxon>
        <taxon>Patella</taxon>
    </lineage>
</organism>
<dbReference type="InterPro" id="IPR041698">
    <property type="entry name" value="Methyltransf_25"/>
</dbReference>
<sequence length="221" mass="24812">MELAAEYQVAYDNNYRAFKKGISSTESIQYYTSWCVGYEKDLSKGETYNGPIEAAKAVGKLFPADRENVKILDIAAGTGYVGEELRDIGFVQIDALEPSEGMLEIARSKGIYQNHILDILGGTNYIIENDYYDCTAVSGGMGEGHIPCTGILEMIRIVKPGGVVAIAMREEYLNYVEEYQNKLEPLMEELEKAGIWEKIDRTVYENHFVGKTGVLFLYRVK</sequence>
<dbReference type="InterPro" id="IPR029063">
    <property type="entry name" value="SAM-dependent_MTases_sf"/>
</dbReference>
<proteinExistence type="predicted"/>
<feature type="domain" description="Methyltransferase" evidence="1">
    <location>
        <begin position="71"/>
        <end position="162"/>
    </location>
</feature>
<dbReference type="CDD" id="cd02440">
    <property type="entry name" value="AdoMet_MTases"/>
    <property type="match status" value="1"/>
</dbReference>
<gene>
    <name evidence="2" type="ORF">SNE40_010733</name>
</gene>
<protein>
    <recommendedName>
        <fullName evidence="1">Methyltransferase domain-containing protein</fullName>
    </recommendedName>
</protein>
<evidence type="ECO:0000313" key="2">
    <source>
        <dbReference type="EMBL" id="KAK6183208.1"/>
    </source>
</evidence>
<comment type="caution">
    <text evidence="2">The sequence shown here is derived from an EMBL/GenBank/DDBJ whole genome shotgun (WGS) entry which is preliminary data.</text>
</comment>